<keyword evidence="2" id="KW-1185">Reference proteome</keyword>
<dbReference type="AlphaFoldDB" id="A0A401STG5"/>
<accession>A0A401STG5</accession>
<evidence type="ECO:0000313" key="2">
    <source>
        <dbReference type="Proteomes" id="UP000287033"/>
    </source>
</evidence>
<evidence type="ECO:0000313" key="1">
    <source>
        <dbReference type="EMBL" id="GCC33668.1"/>
    </source>
</evidence>
<dbReference type="EMBL" id="BEZZ01000537">
    <property type="protein sequence ID" value="GCC33668.1"/>
    <property type="molecule type" value="Genomic_DNA"/>
</dbReference>
<reference evidence="1 2" key="1">
    <citation type="journal article" date="2018" name="Nat. Ecol. Evol.">
        <title>Shark genomes provide insights into elasmobranch evolution and the origin of vertebrates.</title>
        <authorList>
            <person name="Hara Y"/>
            <person name="Yamaguchi K"/>
            <person name="Onimaru K"/>
            <person name="Kadota M"/>
            <person name="Koyanagi M"/>
            <person name="Keeley SD"/>
            <person name="Tatsumi K"/>
            <person name="Tanaka K"/>
            <person name="Motone F"/>
            <person name="Kageyama Y"/>
            <person name="Nozu R"/>
            <person name="Adachi N"/>
            <person name="Nishimura O"/>
            <person name="Nakagawa R"/>
            <person name="Tanegashima C"/>
            <person name="Kiyatake I"/>
            <person name="Matsumoto R"/>
            <person name="Murakumo K"/>
            <person name="Nishida K"/>
            <person name="Terakita A"/>
            <person name="Kuratani S"/>
            <person name="Sato K"/>
            <person name="Hyodo S Kuraku.S."/>
        </authorList>
    </citation>
    <scope>NUCLEOTIDE SEQUENCE [LARGE SCALE GENOMIC DNA]</scope>
</reference>
<proteinExistence type="predicted"/>
<sequence>MCPRVGESNGKSCEFYDPRPTPFTEESNTDDAPSFVNLAAFFQCFLHSFCFHGFRGSIADQDLSDSTIYAKLNISRSDTHHRPPDQAACTKLRVLSENPAVSESAPFPKRNEESVVYSAPSQPAQSLTGVRFDPLPTATRKDEQIVYATVRL</sequence>
<protein>
    <submittedName>
        <fullName evidence="1">Uncharacterized protein</fullName>
    </submittedName>
</protein>
<dbReference type="Proteomes" id="UP000287033">
    <property type="component" value="Unassembled WGS sequence"/>
</dbReference>
<name>A0A401STG5_CHIPU</name>
<organism evidence="1 2">
    <name type="scientific">Chiloscyllium punctatum</name>
    <name type="common">Brownbanded bambooshark</name>
    <name type="synonym">Hemiscyllium punctatum</name>
    <dbReference type="NCBI Taxonomy" id="137246"/>
    <lineage>
        <taxon>Eukaryota</taxon>
        <taxon>Metazoa</taxon>
        <taxon>Chordata</taxon>
        <taxon>Craniata</taxon>
        <taxon>Vertebrata</taxon>
        <taxon>Chondrichthyes</taxon>
        <taxon>Elasmobranchii</taxon>
        <taxon>Galeomorphii</taxon>
        <taxon>Galeoidea</taxon>
        <taxon>Orectolobiformes</taxon>
        <taxon>Hemiscylliidae</taxon>
        <taxon>Chiloscyllium</taxon>
    </lineage>
</organism>
<comment type="caution">
    <text evidence="1">The sequence shown here is derived from an EMBL/GenBank/DDBJ whole genome shotgun (WGS) entry which is preliminary data.</text>
</comment>
<gene>
    <name evidence="1" type="ORF">chiPu_0012138</name>
</gene>